<keyword evidence="1" id="KW-0472">Membrane</keyword>
<dbReference type="RefSeq" id="WP_011797861.1">
    <property type="nucleotide sequence ID" value="NC_008757.1"/>
</dbReference>
<feature type="transmembrane region" description="Helical" evidence="1">
    <location>
        <begin position="23"/>
        <end position="48"/>
    </location>
</feature>
<dbReference type="OrthoDB" id="9812349at2"/>
<sequence>MIWFLDAMIKYAVFQGRARRKAYWMFLLFVILISFFMGLILAIIQSVLHLGVDLAGIANIGFSLAILIPSVAIGVRRMHDIGRSGWRLIVPFLGWFMLCMDSQPGENKYGPNPKTS</sequence>
<feature type="transmembrane region" description="Helical" evidence="1">
    <location>
        <begin position="54"/>
        <end position="75"/>
    </location>
</feature>
<dbReference type="Proteomes" id="UP000000644">
    <property type="component" value="Plasmid pPNAP01"/>
</dbReference>
<geneLocation type="plasmid" evidence="2 3">
    <name>pPNAP01</name>
</geneLocation>
<accession>A1VV10</accession>
<evidence type="ECO:0000313" key="3">
    <source>
        <dbReference type="Proteomes" id="UP000000644"/>
    </source>
</evidence>
<keyword evidence="2" id="KW-0614">Plasmid</keyword>
<dbReference type="InterPro" id="IPR008523">
    <property type="entry name" value="DUF805"/>
</dbReference>
<protein>
    <recommendedName>
        <fullName evidence="4">DUF805 domain-containing protein</fullName>
    </recommendedName>
</protein>
<dbReference type="HOGENOM" id="CLU_093674_4_1_4"/>
<reference evidence="3" key="1">
    <citation type="journal article" date="2009" name="Environ. Microbiol.">
        <title>The genome of Polaromonas naphthalenivorans strain CJ2, isolated from coal tar-contaminated sediment, reveals physiological and metabolic versatility and evolution through extensive horizontal gene transfer.</title>
        <authorList>
            <person name="Yagi J.M."/>
            <person name="Sims D."/>
            <person name="Brettin T."/>
            <person name="Bruce D."/>
            <person name="Madsen E.L."/>
        </authorList>
    </citation>
    <scope>NUCLEOTIDE SEQUENCE [LARGE SCALE GENOMIC DNA]</scope>
    <source>
        <strain evidence="3">CJ2</strain>
        <plasmid evidence="3">Plasmid pPNAP01</plasmid>
    </source>
</reference>
<dbReference type="AlphaFoldDB" id="A1VV10"/>
<evidence type="ECO:0008006" key="4">
    <source>
        <dbReference type="Google" id="ProtNLM"/>
    </source>
</evidence>
<dbReference type="Pfam" id="PF05656">
    <property type="entry name" value="DUF805"/>
    <property type="match status" value="1"/>
</dbReference>
<dbReference type="PANTHER" id="PTHR34980:SF2">
    <property type="entry name" value="INNER MEMBRANE PROTEIN YHAH-RELATED"/>
    <property type="match status" value="1"/>
</dbReference>
<keyword evidence="3" id="KW-1185">Reference proteome</keyword>
<organism evidence="2 3">
    <name type="scientific">Polaromonas naphthalenivorans (strain CJ2)</name>
    <dbReference type="NCBI Taxonomy" id="365044"/>
    <lineage>
        <taxon>Bacteria</taxon>
        <taxon>Pseudomonadati</taxon>
        <taxon>Pseudomonadota</taxon>
        <taxon>Betaproteobacteria</taxon>
        <taxon>Burkholderiales</taxon>
        <taxon>Comamonadaceae</taxon>
        <taxon>Polaromonas</taxon>
    </lineage>
</organism>
<dbReference type="PANTHER" id="PTHR34980">
    <property type="entry name" value="INNER MEMBRANE PROTEIN-RELATED-RELATED"/>
    <property type="match status" value="1"/>
</dbReference>
<name>A1VV10_POLNA</name>
<gene>
    <name evidence="2" type="ordered locus">Pnap_4205</name>
</gene>
<evidence type="ECO:0000313" key="2">
    <source>
        <dbReference type="EMBL" id="ABM39488.1"/>
    </source>
</evidence>
<dbReference type="GO" id="GO:0005886">
    <property type="term" value="C:plasma membrane"/>
    <property type="evidence" value="ECO:0007669"/>
    <property type="project" value="TreeGrafter"/>
</dbReference>
<dbReference type="KEGG" id="pna:Pnap_4205"/>
<evidence type="ECO:0000256" key="1">
    <source>
        <dbReference type="SAM" id="Phobius"/>
    </source>
</evidence>
<keyword evidence="1" id="KW-0812">Transmembrane</keyword>
<keyword evidence="1" id="KW-1133">Transmembrane helix</keyword>
<proteinExistence type="predicted"/>
<dbReference type="EMBL" id="CP000530">
    <property type="protein sequence ID" value="ABM39488.1"/>
    <property type="molecule type" value="Genomic_DNA"/>
</dbReference>